<feature type="transmembrane region" description="Helical" evidence="6">
    <location>
        <begin position="83"/>
        <end position="104"/>
    </location>
</feature>
<dbReference type="GO" id="GO:0005351">
    <property type="term" value="F:carbohydrate:proton symporter activity"/>
    <property type="evidence" value="ECO:0007669"/>
    <property type="project" value="TreeGrafter"/>
</dbReference>
<proteinExistence type="inferred from homology"/>
<dbReference type="Gene3D" id="1.20.1250.20">
    <property type="entry name" value="MFS general substrate transporter like domains"/>
    <property type="match status" value="1"/>
</dbReference>
<sequence length="458" mass="51228">MMLPTAQLCSLVCLIIAGLNYGISLTNLPVQIIEKYAEITHFDPEDNTITSILEVSFCVGAAVGAFSSQLIAKRFGYPRSICFFFFSGILMNAVLCVPVHWIYLTVFRTICGYFTSSLNTICPLLVAQHFDPHTREKAMMSYDFSLNAGVTIAFVIHYGISYQYNYWQITYAAPMLCDVIGVGFSFYMIKKVKMLSDAKLAILDQERSSILEKDTVQYTETYTDASTKVVTENHSSNHDQHPAEVKSSSVIVFTKKQLFRLRYVAVALGSFQMLTGIDAIIMYASDILAKEFNSYRIGILGSVALGVVNMSTVLVAAQLVSRFDRRKMLLIGIIGVSACNIGIAICYLLQPVNELLLLILMLLFQIFYCSGPEPIVFMFFSEMFPNEHKNQLSSLGYGANWLTNIIVVFTFQFFEGRLWILYFIYAGATLILGISGTVLAPETRGKSLDEIEAIIAKW</sequence>
<name>A0AA86UX59_9EUKA</name>
<gene>
    <name evidence="9" type="ORF">HINF_LOCUS39319</name>
    <name evidence="8" type="ORF">HINF_LOCUS55937</name>
</gene>
<evidence type="ECO:0000256" key="1">
    <source>
        <dbReference type="ARBA" id="ARBA00004141"/>
    </source>
</evidence>
<feature type="transmembrane region" description="Helical" evidence="6">
    <location>
        <begin position="142"/>
        <end position="160"/>
    </location>
</feature>
<dbReference type="InterPro" id="IPR050360">
    <property type="entry name" value="MFS_Sugar_Transporters"/>
</dbReference>
<dbReference type="InterPro" id="IPR005828">
    <property type="entry name" value="MFS_sugar_transport-like"/>
</dbReference>
<keyword evidence="5 6" id="KW-0472">Membrane</keyword>
<evidence type="ECO:0000256" key="5">
    <source>
        <dbReference type="ARBA" id="ARBA00023136"/>
    </source>
</evidence>
<feature type="transmembrane region" description="Helical" evidence="6">
    <location>
        <begin position="297"/>
        <end position="317"/>
    </location>
</feature>
<dbReference type="Proteomes" id="UP001642409">
    <property type="component" value="Unassembled WGS sequence"/>
</dbReference>
<evidence type="ECO:0000256" key="6">
    <source>
        <dbReference type="SAM" id="Phobius"/>
    </source>
</evidence>
<evidence type="ECO:0000313" key="8">
    <source>
        <dbReference type="EMBL" id="CAI9968292.1"/>
    </source>
</evidence>
<dbReference type="InterPro" id="IPR020846">
    <property type="entry name" value="MFS_dom"/>
</dbReference>
<comment type="subcellular location">
    <subcellularLocation>
        <location evidence="1">Membrane</location>
        <topology evidence="1">Multi-pass membrane protein</topology>
    </subcellularLocation>
</comment>
<reference evidence="9 10" key="2">
    <citation type="submission" date="2024-07" db="EMBL/GenBank/DDBJ databases">
        <authorList>
            <person name="Akdeniz Z."/>
        </authorList>
    </citation>
    <scope>NUCLEOTIDE SEQUENCE [LARGE SCALE GENOMIC DNA]</scope>
</reference>
<reference evidence="8" key="1">
    <citation type="submission" date="2023-06" db="EMBL/GenBank/DDBJ databases">
        <authorList>
            <person name="Kurt Z."/>
        </authorList>
    </citation>
    <scope>NUCLEOTIDE SEQUENCE</scope>
</reference>
<dbReference type="InterPro" id="IPR036259">
    <property type="entry name" value="MFS_trans_sf"/>
</dbReference>
<organism evidence="8">
    <name type="scientific">Hexamita inflata</name>
    <dbReference type="NCBI Taxonomy" id="28002"/>
    <lineage>
        <taxon>Eukaryota</taxon>
        <taxon>Metamonada</taxon>
        <taxon>Diplomonadida</taxon>
        <taxon>Hexamitidae</taxon>
        <taxon>Hexamitinae</taxon>
        <taxon>Hexamita</taxon>
    </lineage>
</organism>
<dbReference type="SUPFAM" id="SSF103473">
    <property type="entry name" value="MFS general substrate transporter"/>
    <property type="match status" value="1"/>
</dbReference>
<evidence type="ECO:0000259" key="7">
    <source>
        <dbReference type="PROSITE" id="PS50850"/>
    </source>
</evidence>
<dbReference type="EMBL" id="CATOUU010001035">
    <property type="protein sequence ID" value="CAI9968292.1"/>
    <property type="molecule type" value="Genomic_DNA"/>
</dbReference>
<keyword evidence="3 6" id="KW-0812">Transmembrane</keyword>
<evidence type="ECO:0000313" key="9">
    <source>
        <dbReference type="EMBL" id="CAL6041873.1"/>
    </source>
</evidence>
<dbReference type="PANTHER" id="PTHR48022:SF2">
    <property type="entry name" value="PLASTIDIC GLUCOSE TRANSPORTER 4"/>
    <property type="match status" value="1"/>
</dbReference>
<accession>A0AA86UX59</accession>
<feature type="domain" description="Major facilitator superfamily (MFS) profile" evidence="7">
    <location>
        <begin position="10"/>
        <end position="444"/>
    </location>
</feature>
<feature type="transmembrane region" description="Helical" evidence="6">
    <location>
        <begin position="263"/>
        <end position="285"/>
    </location>
</feature>
<dbReference type="PROSITE" id="PS50850">
    <property type="entry name" value="MFS"/>
    <property type="match status" value="1"/>
</dbReference>
<keyword evidence="10" id="KW-1185">Reference proteome</keyword>
<protein>
    <submittedName>
        <fullName evidence="8">Hexose transporter</fullName>
    </submittedName>
    <submittedName>
        <fullName evidence="9">Hexose_transporter</fullName>
    </submittedName>
</protein>
<feature type="transmembrane region" description="Helical" evidence="6">
    <location>
        <begin position="48"/>
        <end position="71"/>
    </location>
</feature>
<dbReference type="AlphaFoldDB" id="A0AA86UX59"/>
<dbReference type="PANTHER" id="PTHR48022">
    <property type="entry name" value="PLASTIDIC GLUCOSE TRANSPORTER 4"/>
    <property type="match status" value="1"/>
</dbReference>
<feature type="transmembrane region" description="Helical" evidence="6">
    <location>
        <begin position="110"/>
        <end position="130"/>
    </location>
</feature>
<evidence type="ECO:0000256" key="2">
    <source>
        <dbReference type="ARBA" id="ARBA00010992"/>
    </source>
</evidence>
<evidence type="ECO:0000256" key="4">
    <source>
        <dbReference type="ARBA" id="ARBA00022989"/>
    </source>
</evidence>
<dbReference type="EMBL" id="CAXDID020000152">
    <property type="protein sequence ID" value="CAL6041873.1"/>
    <property type="molecule type" value="Genomic_DNA"/>
</dbReference>
<keyword evidence="4 6" id="KW-1133">Transmembrane helix</keyword>
<feature type="transmembrane region" description="Helical" evidence="6">
    <location>
        <begin position="166"/>
        <end position="189"/>
    </location>
</feature>
<dbReference type="Pfam" id="PF00083">
    <property type="entry name" value="Sugar_tr"/>
    <property type="match status" value="1"/>
</dbReference>
<feature type="transmembrane region" description="Helical" evidence="6">
    <location>
        <begin position="420"/>
        <end position="440"/>
    </location>
</feature>
<evidence type="ECO:0000256" key="3">
    <source>
        <dbReference type="ARBA" id="ARBA00022692"/>
    </source>
</evidence>
<comment type="similarity">
    <text evidence="2">Belongs to the major facilitator superfamily. Sugar transporter (TC 2.A.1.1) family.</text>
</comment>
<dbReference type="GO" id="GO:0016020">
    <property type="term" value="C:membrane"/>
    <property type="evidence" value="ECO:0007669"/>
    <property type="project" value="UniProtKB-SubCell"/>
</dbReference>
<evidence type="ECO:0000313" key="10">
    <source>
        <dbReference type="Proteomes" id="UP001642409"/>
    </source>
</evidence>
<feature type="transmembrane region" description="Helical" evidence="6">
    <location>
        <begin position="392"/>
        <end position="414"/>
    </location>
</feature>
<feature type="transmembrane region" description="Helical" evidence="6">
    <location>
        <begin position="329"/>
        <end position="350"/>
    </location>
</feature>
<feature type="transmembrane region" description="Helical" evidence="6">
    <location>
        <begin position="356"/>
        <end position="380"/>
    </location>
</feature>
<comment type="caution">
    <text evidence="8">The sequence shown here is derived from an EMBL/GenBank/DDBJ whole genome shotgun (WGS) entry which is preliminary data.</text>
</comment>